<reference evidence="10 11" key="1">
    <citation type="submission" date="2023-08" db="EMBL/GenBank/DDBJ databases">
        <title>Black Yeasts Isolated from many extreme environments.</title>
        <authorList>
            <person name="Coleine C."/>
            <person name="Stajich J.E."/>
            <person name="Selbmann L."/>
        </authorList>
    </citation>
    <scope>NUCLEOTIDE SEQUENCE [LARGE SCALE GENOMIC DNA]</scope>
    <source>
        <strain evidence="10 11">CCFEE 5910</strain>
    </source>
</reference>
<dbReference type="GO" id="GO:0006357">
    <property type="term" value="P:regulation of transcription by RNA polymerase II"/>
    <property type="evidence" value="ECO:0007669"/>
    <property type="project" value="UniProtKB-ARBA"/>
</dbReference>
<dbReference type="AlphaFoldDB" id="A0AAN7QPK3"/>
<comment type="similarity">
    <text evidence="8">Belongs to the protein kinase superfamily. Ser/Thr protein kinase family. CK2 subfamily.</text>
</comment>
<keyword evidence="4 8" id="KW-0418">Kinase</keyword>
<dbReference type="FunFam" id="1.10.510.10:FF:000459">
    <property type="entry name" value="Casein kinase II subunit alpha"/>
    <property type="match status" value="1"/>
</dbReference>
<dbReference type="EC" id="2.7.11.1" evidence="8"/>
<evidence type="ECO:0000313" key="10">
    <source>
        <dbReference type="EMBL" id="KAK5080417.1"/>
    </source>
</evidence>
<evidence type="ECO:0000256" key="6">
    <source>
        <dbReference type="ARBA" id="ARBA00047899"/>
    </source>
</evidence>
<dbReference type="Gene3D" id="3.30.200.20">
    <property type="entry name" value="Phosphorylase Kinase, domain 1"/>
    <property type="match status" value="1"/>
</dbReference>
<gene>
    <name evidence="10" type="primary">CKA2_2</name>
    <name evidence="10" type="ORF">LTR05_008666</name>
</gene>
<dbReference type="GO" id="GO:0005524">
    <property type="term" value="F:ATP binding"/>
    <property type="evidence" value="ECO:0007669"/>
    <property type="project" value="UniProtKB-UniRule"/>
</dbReference>
<accession>A0AAN7QPK3</accession>
<evidence type="ECO:0000259" key="9">
    <source>
        <dbReference type="PROSITE" id="PS50011"/>
    </source>
</evidence>
<dbReference type="FunFam" id="3.30.200.20:FF:000088">
    <property type="entry name" value="Casein kinase II subunit alpha"/>
    <property type="match status" value="1"/>
</dbReference>
<dbReference type="InterPro" id="IPR045216">
    <property type="entry name" value="CK2_alpha"/>
</dbReference>
<evidence type="ECO:0000313" key="11">
    <source>
        <dbReference type="Proteomes" id="UP001309876"/>
    </source>
</evidence>
<dbReference type="GO" id="GO:0005730">
    <property type="term" value="C:nucleolus"/>
    <property type="evidence" value="ECO:0007669"/>
    <property type="project" value="UniProtKB-ARBA"/>
</dbReference>
<keyword evidence="11" id="KW-1185">Reference proteome</keyword>
<evidence type="ECO:0000256" key="3">
    <source>
        <dbReference type="ARBA" id="ARBA00022741"/>
    </source>
</evidence>
<dbReference type="PROSITE" id="PS50011">
    <property type="entry name" value="PROTEIN_KINASE_DOM"/>
    <property type="match status" value="1"/>
</dbReference>
<dbReference type="SUPFAM" id="SSF56112">
    <property type="entry name" value="Protein kinase-like (PK-like)"/>
    <property type="match status" value="1"/>
</dbReference>
<keyword evidence="3 8" id="KW-0547">Nucleotide-binding</keyword>
<evidence type="ECO:0000256" key="5">
    <source>
        <dbReference type="ARBA" id="ARBA00022840"/>
    </source>
</evidence>
<comment type="subcellular location">
    <subcellularLocation>
        <location evidence="8">Nucleus</location>
    </subcellularLocation>
</comment>
<evidence type="ECO:0000256" key="4">
    <source>
        <dbReference type="ARBA" id="ARBA00022777"/>
    </source>
</evidence>
<dbReference type="GO" id="GO:0005829">
    <property type="term" value="C:cytosol"/>
    <property type="evidence" value="ECO:0007669"/>
    <property type="project" value="TreeGrafter"/>
</dbReference>
<dbReference type="Proteomes" id="UP001309876">
    <property type="component" value="Unassembled WGS sequence"/>
</dbReference>
<comment type="catalytic activity">
    <reaction evidence="7 8">
        <text>L-seryl-[protein] + ATP = O-phospho-L-seryl-[protein] + ADP + H(+)</text>
        <dbReference type="Rhea" id="RHEA:17989"/>
        <dbReference type="Rhea" id="RHEA-COMP:9863"/>
        <dbReference type="Rhea" id="RHEA-COMP:11604"/>
        <dbReference type="ChEBI" id="CHEBI:15378"/>
        <dbReference type="ChEBI" id="CHEBI:29999"/>
        <dbReference type="ChEBI" id="CHEBI:30616"/>
        <dbReference type="ChEBI" id="CHEBI:83421"/>
        <dbReference type="ChEBI" id="CHEBI:456216"/>
        <dbReference type="EC" id="2.7.11.1"/>
    </reaction>
</comment>
<dbReference type="Pfam" id="PF00069">
    <property type="entry name" value="Pkinase"/>
    <property type="match status" value="1"/>
</dbReference>
<comment type="catalytic activity">
    <reaction evidence="6 8">
        <text>L-threonyl-[protein] + ATP = O-phospho-L-threonyl-[protein] + ADP + H(+)</text>
        <dbReference type="Rhea" id="RHEA:46608"/>
        <dbReference type="Rhea" id="RHEA-COMP:11060"/>
        <dbReference type="Rhea" id="RHEA-COMP:11605"/>
        <dbReference type="ChEBI" id="CHEBI:15378"/>
        <dbReference type="ChEBI" id="CHEBI:30013"/>
        <dbReference type="ChEBI" id="CHEBI:30616"/>
        <dbReference type="ChEBI" id="CHEBI:61977"/>
        <dbReference type="ChEBI" id="CHEBI:456216"/>
        <dbReference type="EC" id="2.7.11.1"/>
    </reaction>
</comment>
<protein>
    <recommendedName>
        <fullName evidence="8">Casein kinase II subunit alpha</fullName>
        <shortName evidence="8">CK II alpha</shortName>
        <ecNumber evidence="8">2.7.11.1</ecNumber>
    </recommendedName>
</protein>
<dbReference type="CDD" id="cd14132">
    <property type="entry name" value="STKc_CK2_alpha"/>
    <property type="match status" value="1"/>
</dbReference>
<dbReference type="SMART" id="SM00220">
    <property type="entry name" value="S_TKc"/>
    <property type="match status" value="1"/>
</dbReference>
<dbReference type="PANTHER" id="PTHR24054:SF0">
    <property type="entry name" value="CASEIN KINASE II SUBUNIT ALPHA"/>
    <property type="match status" value="1"/>
</dbReference>
<comment type="subunit">
    <text evidence="8">Heterotetramer.</text>
</comment>
<keyword evidence="2 8" id="KW-0808">Transferase</keyword>
<evidence type="ECO:0000256" key="1">
    <source>
        <dbReference type="ARBA" id="ARBA00022527"/>
    </source>
</evidence>
<dbReference type="InterPro" id="IPR011009">
    <property type="entry name" value="Kinase-like_dom_sf"/>
</dbReference>
<proteinExistence type="inferred from homology"/>
<dbReference type="GO" id="GO:0051726">
    <property type="term" value="P:regulation of cell cycle"/>
    <property type="evidence" value="ECO:0007669"/>
    <property type="project" value="TreeGrafter"/>
</dbReference>
<evidence type="ECO:0000256" key="7">
    <source>
        <dbReference type="ARBA" id="ARBA00048679"/>
    </source>
</evidence>
<keyword evidence="5 8" id="KW-0067">ATP-binding</keyword>
<dbReference type="InterPro" id="IPR008271">
    <property type="entry name" value="Ser/Thr_kinase_AS"/>
</dbReference>
<organism evidence="10 11">
    <name type="scientific">Lithohypha guttulata</name>
    <dbReference type="NCBI Taxonomy" id="1690604"/>
    <lineage>
        <taxon>Eukaryota</taxon>
        <taxon>Fungi</taxon>
        <taxon>Dikarya</taxon>
        <taxon>Ascomycota</taxon>
        <taxon>Pezizomycotina</taxon>
        <taxon>Eurotiomycetes</taxon>
        <taxon>Chaetothyriomycetidae</taxon>
        <taxon>Chaetothyriales</taxon>
        <taxon>Trichomeriaceae</taxon>
        <taxon>Lithohypha</taxon>
    </lineage>
</organism>
<sequence>MIALRFRTKLVSVGIVVLVASLQWSISSDRAALAKARPYWNEAFFDAYDAIETQQLSISSSSPNDIAESLNIDDAIGVASDVYAAPVVDGESDIEDADSDLDSYEISWGEGEYAEVFKATDLRNNQICVIKVLKPVSMRAVKREIKILQHLSGGPNIVQYVDAATDSTGNSTVIVTEHVNNTYYRTLYSAFNDTEVRFYTFQLLRAIEHAHSRNIMHRDIKPHNLLIEHENRKLRLIDWGLSDYYDEDYAYTTSVGSRFWRAPEILVDYEWYDLSSDMWSFGCMLAALVFASEPFFYGRYNDVNQLIKIAEVLGTRDLFDWLDEYEIILPDTFSNVTSWYERKSWPEFVNERNRQRVNDDVFDLLSKILIYDHKKRLSARDALSHPYFDPVREEALAHANSVTKWLV</sequence>
<keyword evidence="8" id="KW-0539">Nucleus</keyword>
<evidence type="ECO:0000256" key="2">
    <source>
        <dbReference type="ARBA" id="ARBA00022679"/>
    </source>
</evidence>
<name>A0AAN7QPK3_9EURO</name>
<dbReference type="GO" id="GO:0004674">
    <property type="term" value="F:protein serine/threonine kinase activity"/>
    <property type="evidence" value="ECO:0007669"/>
    <property type="project" value="UniProtKB-UniRule"/>
</dbReference>
<comment type="function">
    <text evidence="8">Catalytic subunit of a constitutively active serine/threonine-protein kinase complex that phosphorylates a large number of substrates containing acidic residues C-terminal to the phosphorylated serine or threonine.</text>
</comment>
<dbReference type="EMBL" id="JAVRRJ010000015">
    <property type="protein sequence ID" value="KAK5080417.1"/>
    <property type="molecule type" value="Genomic_DNA"/>
</dbReference>
<evidence type="ECO:0000256" key="8">
    <source>
        <dbReference type="RuleBase" id="RU369118"/>
    </source>
</evidence>
<dbReference type="GO" id="GO:0106310">
    <property type="term" value="F:protein serine kinase activity"/>
    <property type="evidence" value="ECO:0007669"/>
    <property type="project" value="UniProtKB-UniRule"/>
</dbReference>
<dbReference type="InterPro" id="IPR000719">
    <property type="entry name" value="Prot_kinase_dom"/>
</dbReference>
<dbReference type="GO" id="GO:0005956">
    <property type="term" value="C:protein kinase CK2 complex"/>
    <property type="evidence" value="ECO:0007669"/>
    <property type="project" value="TreeGrafter"/>
</dbReference>
<dbReference type="PROSITE" id="PS00108">
    <property type="entry name" value="PROTEIN_KINASE_ST"/>
    <property type="match status" value="1"/>
</dbReference>
<feature type="domain" description="Protein kinase" evidence="9">
    <location>
        <begin position="102"/>
        <end position="388"/>
    </location>
</feature>
<dbReference type="Gene3D" id="1.10.510.10">
    <property type="entry name" value="Transferase(Phosphotransferase) domain 1"/>
    <property type="match status" value="1"/>
</dbReference>
<keyword evidence="1 8" id="KW-0723">Serine/threonine-protein kinase</keyword>
<dbReference type="PANTHER" id="PTHR24054">
    <property type="entry name" value="CASEIN KINASE II SUBUNIT ALPHA"/>
    <property type="match status" value="1"/>
</dbReference>
<comment type="caution">
    <text evidence="10">The sequence shown here is derived from an EMBL/GenBank/DDBJ whole genome shotgun (WGS) entry which is preliminary data.</text>
</comment>